<dbReference type="InterPro" id="IPR000623">
    <property type="entry name" value="Shikimate_kinase/TSH1"/>
</dbReference>
<sequence>MGCGKTTLAKKLASRLSYQLLDLDLEIEKRAGMPIGAYFAAHGEDAFRLLESETLKTMDYMADAVIATGGGAPCHFDNMEWMNQQGLTIYMEMAPAALARRLEKGKAKRPLLKDLDQAGILHFIGQKLQERKLWYHQAQLIVSGVNLDAASMEKLIREKLSGPRSEIAPL</sequence>
<dbReference type="EMBL" id="QKLU01000009">
    <property type="protein sequence ID" value="PYF69956.1"/>
    <property type="molecule type" value="Genomic_DNA"/>
</dbReference>
<comment type="subcellular location">
    <subcellularLocation>
        <location evidence="7">Cytoplasm</location>
    </subcellularLocation>
</comment>
<dbReference type="Gene3D" id="3.40.50.300">
    <property type="entry name" value="P-loop containing nucleotide triphosphate hydrolases"/>
    <property type="match status" value="1"/>
</dbReference>
<evidence type="ECO:0000256" key="2">
    <source>
        <dbReference type="ARBA" id="ARBA00022679"/>
    </source>
</evidence>
<dbReference type="CDD" id="cd00464">
    <property type="entry name" value="SK"/>
    <property type="match status" value="1"/>
</dbReference>
<evidence type="ECO:0000256" key="4">
    <source>
        <dbReference type="ARBA" id="ARBA00022777"/>
    </source>
</evidence>
<evidence type="ECO:0000313" key="9">
    <source>
        <dbReference type="Proteomes" id="UP000248198"/>
    </source>
</evidence>
<evidence type="ECO:0000256" key="3">
    <source>
        <dbReference type="ARBA" id="ARBA00022741"/>
    </source>
</evidence>
<name>A0A318U7G8_9SPHI</name>
<comment type="caution">
    <text evidence="7">Lacks conserved residue(s) required for the propagation of feature annotation.</text>
</comment>
<keyword evidence="4 7" id="KW-0418">Kinase</keyword>
<feature type="binding site" evidence="7">
    <location>
        <begin position="2"/>
        <end position="7"/>
    </location>
    <ligand>
        <name>ATP</name>
        <dbReference type="ChEBI" id="CHEBI:30616"/>
    </ligand>
</feature>
<dbReference type="InterPro" id="IPR027417">
    <property type="entry name" value="P-loop_NTPase"/>
</dbReference>
<dbReference type="PANTHER" id="PTHR21087:SF16">
    <property type="entry name" value="SHIKIMATE KINASE 1, CHLOROPLASTIC"/>
    <property type="match status" value="1"/>
</dbReference>
<comment type="catalytic activity">
    <reaction evidence="7">
        <text>shikimate + ATP = 3-phosphoshikimate + ADP + H(+)</text>
        <dbReference type="Rhea" id="RHEA:13121"/>
        <dbReference type="ChEBI" id="CHEBI:15378"/>
        <dbReference type="ChEBI" id="CHEBI:30616"/>
        <dbReference type="ChEBI" id="CHEBI:36208"/>
        <dbReference type="ChEBI" id="CHEBI:145989"/>
        <dbReference type="ChEBI" id="CHEBI:456216"/>
        <dbReference type="EC" id="2.7.1.71"/>
    </reaction>
</comment>
<proteinExistence type="inferred from homology"/>
<keyword evidence="1 7" id="KW-0028">Amino-acid biosynthesis</keyword>
<keyword evidence="3 7" id="KW-0547">Nucleotide-binding</keyword>
<dbReference type="AlphaFoldDB" id="A0A318U7G8"/>
<dbReference type="GO" id="GO:0000287">
    <property type="term" value="F:magnesium ion binding"/>
    <property type="evidence" value="ECO:0007669"/>
    <property type="project" value="UniProtKB-UniRule"/>
</dbReference>
<comment type="cofactor">
    <cofactor evidence="7">
        <name>Mg(2+)</name>
        <dbReference type="ChEBI" id="CHEBI:18420"/>
    </cofactor>
    <text evidence="7">Binds 1 Mg(2+) ion per subunit.</text>
</comment>
<comment type="similarity">
    <text evidence="7">Belongs to the shikimate kinase family.</text>
</comment>
<dbReference type="GO" id="GO:0008652">
    <property type="term" value="P:amino acid biosynthetic process"/>
    <property type="evidence" value="ECO:0007669"/>
    <property type="project" value="UniProtKB-KW"/>
</dbReference>
<protein>
    <recommendedName>
        <fullName evidence="7">Shikimate kinase</fullName>
        <shortName evidence="7">SK</shortName>
        <ecNumber evidence="7">2.7.1.71</ecNumber>
    </recommendedName>
</protein>
<dbReference type="HAMAP" id="MF_00109">
    <property type="entry name" value="Shikimate_kinase"/>
    <property type="match status" value="1"/>
</dbReference>
<organism evidence="8 9">
    <name type="scientific">Pedobacter nutrimenti</name>
    <dbReference type="NCBI Taxonomy" id="1241337"/>
    <lineage>
        <taxon>Bacteria</taxon>
        <taxon>Pseudomonadati</taxon>
        <taxon>Bacteroidota</taxon>
        <taxon>Sphingobacteriia</taxon>
        <taxon>Sphingobacteriales</taxon>
        <taxon>Sphingobacteriaceae</taxon>
        <taxon>Pedobacter</taxon>
    </lineage>
</organism>
<feature type="binding site" evidence="7">
    <location>
        <position position="24"/>
    </location>
    <ligand>
        <name>substrate</name>
    </ligand>
</feature>
<evidence type="ECO:0000256" key="6">
    <source>
        <dbReference type="ARBA" id="ARBA00023141"/>
    </source>
</evidence>
<dbReference type="PRINTS" id="PR01100">
    <property type="entry name" value="SHIKIMTKNASE"/>
</dbReference>
<dbReference type="SUPFAM" id="SSF52540">
    <property type="entry name" value="P-loop containing nucleoside triphosphate hydrolases"/>
    <property type="match status" value="1"/>
</dbReference>
<comment type="pathway">
    <text evidence="7">Metabolic intermediate biosynthesis; chorismate biosynthesis; chorismate from D-erythrose 4-phosphate and phosphoenolpyruvate: step 5/7.</text>
</comment>
<comment type="function">
    <text evidence="7">Catalyzes the specific phosphorylation of the 3-hydroxyl group of shikimic acid using ATP as a cosubstrate.</text>
</comment>
<comment type="caution">
    <text evidence="8">The sequence shown here is derived from an EMBL/GenBank/DDBJ whole genome shotgun (WGS) entry which is preliminary data.</text>
</comment>
<evidence type="ECO:0000256" key="5">
    <source>
        <dbReference type="ARBA" id="ARBA00022840"/>
    </source>
</evidence>
<accession>A0A318U7G8</accession>
<feature type="binding site" evidence="7">
    <location>
        <position position="131"/>
    </location>
    <ligand>
        <name>substrate</name>
    </ligand>
</feature>
<keyword evidence="2 7" id="KW-0808">Transferase</keyword>
<keyword evidence="5 7" id="KW-0067">ATP-binding</keyword>
<dbReference type="Pfam" id="PF01202">
    <property type="entry name" value="SKI"/>
    <property type="match status" value="1"/>
</dbReference>
<dbReference type="GO" id="GO:0009423">
    <property type="term" value="P:chorismate biosynthetic process"/>
    <property type="evidence" value="ECO:0007669"/>
    <property type="project" value="UniProtKB-UniRule"/>
</dbReference>
<dbReference type="GO" id="GO:0009073">
    <property type="term" value="P:aromatic amino acid family biosynthetic process"/>
    <property type="evidence" value="ECO:0007669"/>
    <property type="project" value="UniProtKB-KW"/>
</dbReference>
<gene>
    <name evidence="7" type="primary">aroK</name>
    <name evidence="8" type="ORF">B0O44_10945</name>
</gene>
<keyword evidence="7" id="KW-0460">Magnesium</keyword>
<dbReference type="GO" id="GO:0005829">
    <property type="term" value="C:cytosol"/>
    <property type="evidence" value="ECO:0007669"/>
    <property type="project" value="TreeGrafter"/>
</dbReference>
<keyword evidence="7" id="KW-0963">Cytoplasm</keyword>
<feature type="binding site" evidence="7">
    <location>
        <position position="48"/>
    </location>
    <ligand>
        <name>substrate</name>
    </ligand>
</feature>
<dbReference type="GO" id="GO:0004765">
    <property type="term" value="F:shikimate kinase activity"/>
    <property type="evidence" value="ECO:0007669"/>
    <property type="project" value="UniProtKB-UniRule"/>
</dbReference>
<keyword evidence="7" id="KW-0479">Metal-binding</keyword>
<comment type="subunit">
    <text evidence="7">Monomer.</text>
</comment>
<evidence type="ECO:0000313" key="8">
    <source>
        <dbReference type="EMBL" id="PYF69956.1"/>
    </source>
</evidence>
<keyword evidence="9" id="KW-1185">Reference proteome</keyword>
<keyword evidence="6 7" id="KW-0057">Aromatic amino acid biosynthesis</keyword>
<dbReference type="InterPro" id="IPR031322">
    <property type="entry name" value="Shikimate/glucono_kinase"/>
</dbReference>
<feature type="binding site" evidence="7">
    <location>
        <position position="6"/>
    </location>
    <ligand>
        <name>Mg(2+)</name>
        <dbReference type="ChEBI" id="CHEBI:18420"/>
    </ligand>
</feature>
<dbReference type="GO" id="GO:0005524">
    <property type="term" value="F:ATP binding"/>
    <property type="evidence" value="ECO:0007669"/>
    <property type="project" value="UniProtKB-UniRule"/>
</dbReference>
<reference evidence="8 9" key="1">
    <citation type="submission" date="2018-06" db="EMBL/GenBank/DDBJ databases">
        <title>Genomic Encyclopedia of Archaeal and Bacterial Type Strains, Phase II (KMG-II): from individual species to whole genera.</title>
        <authorList>
            <person name="Goeker M."/>
        </authorList>
    </citation>
    <scope>NUCLEOTIDE SEQUENCE [LARGE SCALE GENOMIC DNA]</scope>
    <source>
        <strain evidence="8 9">DSM 27372</strain>
    </source>
</reference>
<evidence type="ECO:0000256" key="7">
    <source>
        <dbReference type="HAMAP-Rule" id="MF_00109"/>
    </source>
</evidence>
<feature type="binding site" evidence="7">
    <location>
        <position position="109"/>
    </location>
    <ligand>
        <name>ATP</name>
        <dbReference type="ChEBI" id="CHEBI:30616"/>
    </ligand>
</feature>
<dbReference type="EC" id="2.7.1.71" evidence="7"/>
<dbReference type="Proteomes" id="UP000248198">
    <property type="component" value="Unassembled WGS sequence"/>
</dbReference>
<feature type="binding site" evidence="7">
    <location>
        <position position="70"/>
    </location>
    <ligand>
        <name>substrate</name>
    </ligand>
</feature>
<dbReference type="UniPathway" id="UPA00053">
    <property type="reaction ID" value="UER00088"/>
</dbReference>
<evidence type="ECO:0000256" key="1">
    <source>
        <dbReference type="ARBA" id="ARBA00022605"/>
    </source>
</evidence>
<dbReference type="PANTHER" id="PTHR21087">
    <property type="entry name" value="SHIKIMATE KINASE"/>
    <property type="match status" value="1"/>
</dbReference>